<dbReference type="AlphaFoldDB" id="A7EYE0"/>
<organism evidence="1 2">
    <name type="scientific">Sclerotinia sclerotiorum (strain ATCC 18683 / 1980 / Ss-1)</name>
    <name type="common">White mold</name>
    <name type="synonym">Whetzelinia sclerotiorum</name>
    <dbReference type="NCBI Taxonomy" id="665079"/>
    <lineage>
        <taxon>Eukaryota</taxon>
        <taxon>Fungi</taxon>
        <taxon>Dikarya</taxon>
        <taxon>Ascomycota</taxon>
        <taxon>Pezizomycotina</taxon>
        <taxon>Leotiomycetes</taxon>
        <taxon>Helotiales</taxon>
        <taxon>Sclerotiniaceae</taxon>
        <taxon>Sclerotinia</taxon>
    </lineage>
</organism>
<evidence type="ECO:0000313" key="2">
    <source>
        <dbReference type="Proteomes" id="UP000001312"/>
    </source>
</evidence>
<dbReference type="HOGENOM" id="CLU_1644733_0_0_1"/>
<sequence>MHKNDKSALAFQTCTVATEQHYEYAVYPPGTPVVNAIPAVESLAAREKPEKCRFAKLENKPLYVHEVEFSSERSDLADAMVNQATSSNKKRMCGRRKVIPKVQDAISPGLEGGTAPHAENENIHNTSTAGMLEPRLSANQQPWFAKRVSNEKIGLVTRKFP</sequence>
<keyword evidence="2" id="KW-1185">Reference proteome</keyword>
<dbReference type="InParanoid" id="A7EYE0"/>
<proteinExistence type="predicted"/>
<dbReference type="EMBL" id="CH476635">
    <property type="protein sequence ID" value="EDN94482.1"/>
    <property type="molecule type" value="Genomic_DNA"/>
</dbReference>
<name>A7EYE0_SCLS1</name>
<protein>
    <submittedName>
        <fullName evidence="1">Uncharacterized protein</fullName>
    </submittedName>
</protein>
<reference evidence="2" key="1">
    <citation type="journal article" date="2011" name="PLoS Genet.">
        <title>Genomic analysis of the necrotrophic fungal pathogens Sclerotinia sclerotiorum and Botrytis cinerea.</title>
        <authorList>
            <person name="Amselem J."/>
            <person name="Cuomo C.A."/>
            <person name="van Kan J.A."/>
            <person name="Viaud M."/>
            <person name="Benito E.P."/>
            <person name="Couloux A."/>
            <person name="Coutinho P.M."/>
            <person name="de Vries R.P."/>
            <person name="Dyer P.S."/>
            <person name="Fillinger S."/>
            <person name="Fournier E."/>
            <person name="Gout L."/>
            <person name="Hahn M."/>
            <person name="Kohn L."/>
            <person name="Lapalu N."/>
            <person name="Plummer K.M."/>
            <person name="Pradier J.M."/>
            <person name="Quevillon E."/>
            <person name="Sharon A."/>
            <person name="Simon A."/>
            <person name="ten Have A."/>
            <person name="Tudzynski B."/>
            <person name="Tudzynski P."/>
            <person name="Wincker P."/>
            <person name="Andrew M."/>
            <person name="Anthouard V."/>
            <person name="Beever R.E."/>
            <person name="Beffa R."/>
            <person name="Benoit I."/>
            <person name="Bouzid O."/>
            <person name="Brault B."/>
            <person name="Chen Z."/>
            <person name="Choquer M."/>
            <person name="Collemare J."/>
            <person name="Cotton P."/>
            <person name="Danchin E.G."/>
            <person name="Da Silva C."/>
            <person name="Gautier A."/>
            <person name="Giraud C."/>
            <person name="Giraud T."/>
            <person name="Gonzalez C."/>
            <person name="Grossetete S."/>
            <person name="Guldener U."/>
            <person name="Henrissat B."/>
            <person name="Howlett B.J."/>
            <person name="Kodira C."/>
            <person name="Kretschmer M."/>
            <person name="Lappartient A."/>
            <person name="Leroch M."/>
            <person name="Levis C."/>
            <person name="Mauceli E."/>
            <person name="Neuveglise C."/>
            <person name="Oeser B."/>
            <person name="Pearson M."/>
            <person name="Poulain J."/>
            <person name="Poussereau N."/>
            <person name="Quesneville H."/>
            <person name="Rascle C."/>
            <person name="Schumacher J."/>
            <person name="Segurens B."/>
            <person name="Sexton A."/>
            <person name="Silva E."/>
            <person name="Sirven C."/>
            <person name="Soanes D.M."/>
            <person name="Talbot N.J."/>
            <person name="Templeton M."/>
            <person name="Yandava C."/>
            <person name="Yarden O."/>
            <person name="Zeng Q."/>
            <person name="Rollins J.A."/>
            <person name="Lebrun M.H."/>
            <person name="Dickman M."/>
        </authorList>
    </citation>
    <scope>NUCLEOTIDE SEQUENCE [LARGE SCALE GENOMIC DNA]</scope>
    <source>
        <strain evidence="2">ATCC 18683 / 1980 / Ss-1</strain>
    </source>
</reference>
<dbReference type="Proteomes" id="UP000001312">
    <property type="component" value="Unassembled WGS sequence"/>
</dbReference>
<evidence type="ECO:0000313" key="1">
    <source>
        <dbReference type="EMBL" id="EDN94482.1"/>
    </source>
</evidence>
<dbReference type="KEGG" id="ssl:SS1G_10356"/>
<dbReference type="GeneID" id="5485082"/>
<gene>
    <name evidence="1" type="ORF">SS1G_10356</name>
</gene>
<dbReference type="RefSeq" id="XP_001588808.1">
    <property type="nucleotide sequence ID" value="XM_001588758.1"/>
</dbReference>
<accession>A7EYE0</accession>